<evidence type="ECO:0000256" key="3">
    <source>
        <dbReference type="ARBA" id="ARBA00023172"/>
    </source>
</evidence>
<dbReference type="InterPro" id="IPR002104">
    <property type="entry name" value="Integrase_catalytic"/>
</dbReference>
<dbReference type="SUPFAM" id="SSF56349">
    <property type="entry name" value="DNA breaking-rejoining enzymes"/>
    <property type="match status" value="1"/>
</dbReference>
<dbReference type="Gene3D" id="1.10.150.130">
    <property type="match status" value="1"/>
</dbReference>
<feature type="domain" description="Tyr recombinase" evidence="5">
    <location>
        <begin position="204"/>
        <end position="400"/>
    </location>
</feature>
<name>A0ABW0N4M7_9ACTN</name>
<keyword evidence="3" id="KW-0233">DNA recombination</keyword>
<evidence type="ECO:0000256" key="2">
    <source>
        <dbReference type="ARBA" id="ARBA00023125"/>
    </source>
</evidence>
<dbReference type="InterPro" id="IPR011010">
    <property type="entry name" value="DNA_brk_join_enz"/>
</dbReference>
<keyword evidence="7" id="KW-1185">Reference proteome</keyword>
<organism evidence="6 7">
    <name type="scientific">Nocardioides caricicola</name>
    <dbReference type="NCBI Taxonomy" id="634770"/>
    <lineage>
        <taxon>Bacteria</taxon>
        <taxon>Bacillati</taxon>
        <taxon>Actinomycetota</taxon>
        <taxon>Actinomycetes</taxon>
        <taxon>Propionibacteriales</taxon>
        <taxon>Nocardioidaceae</taxon>
        <taxon>Nocardioides</taxon>
    </lineage>
</organism>
<dbReference type="Gene3D" id="1.10.443.10">
    <property type="entry name" value="Intergrase catalytic core"/>
    <property type="match status" value="1"/>
</dbReference>
<evidence type="ECO:0000259" key="5">
    <source>
        <dbReference type="PROSITE" id="PS51898"/>
    </source>
</evidence>
<dbReference type="RefSeq" id="WP_345180116.1">
    <property type="nucleotide sequence ID" value="NZ_BAABFQ010000007.1"/>
</dbReference>
<evidence type="ECO:0000256" key="1">
    <source>
        <dbReference type="ARBA" id="ARBA00008857"/>
    </source>
</evidence>
<evidence type="ECO:0000256" key="4">
    <source>
        <dbReference type="SAM" id="MobiDB-lite"/>
    </source>
</evidence>
<evidence type="ECO:0000313" key="6">
    <source>
        <dbReference type="EMBL" id="MFC5494228.1"/>
    </source>
</evidence>
<feature type="region of interest" description="Disordered" evidence="4">
    <location>
        <begin position="409"/>
        <end position="430"/>
    </location>
</feature>
<reference evidence="7" key="1">
    <citation type="journal article" date="2019" name="Int. J. Syst. Evol. Microbiol.">
        <title>The Global Catalogue of Microorganisms (GCM) 10K type strain sequencing project: providing services to taxonomists for standard genome sequencing and annotation.</title>
        <authorList>
            <consortium name="The Broad Institute Genomics Platform"/>
            <consortium name="The Broad Institute Genome Sequencing Center for Infectious Disease"/>
            <person name="Wu L."/>
            <person name="Ma J."/>
        </authorList>
    </citation>
    <scope>NUCLEOTIDE SEQUENCE [LARGE SCALE GENOMIC DNA]</scope>
    <source>
        <strain evidence="7">KACC 13778</strain>
    </source>
</reference>
<keyword evidence="2" id="KW-0238">DNA-binding</keyword>
<dbReference type="InterPro" id="IPR010998">
    <property type="entry name" value="Integrase_recombinase_N"/>
</dbReference>
<sequence length="430" mass="49009">MARPEVTYESVERGVQKVIRTYDDGRVVTKFRIKYADARGKVQFKTVDSHRVKDARDALIEAKASVMKGQHVSPRDASARFIDVAREWLEVKQPDLKPRTYESYEWTVDKKLVPLHDVRMKNLDYRAVSTFRANLSKPKVNGDRPAPSSVKRTMLVPHGICEHARKRKLILENPCADLDKVKARKPQKKMPSTEQVEALISRLSLPTPPRQDSWGRMLKERPADRRWALLVETAAYTGLRAGELAGLQARDIRGDQLSVVRTVIDLPGKYEAGGGLRLDTPKSEASARTIKIHDQILERRLRKHCANLKPRDFVFGDHDDEGKPRPLNHGNFYKRVIKPAADELHIEMTFHGLRHHCASFLIDLGMSPVDVAAYLGHESAAFTLRTYAHLFKEASRDYSKEFSKRRAAARGEEVSDNVVQLRRSGKRKPF</sequence>
<comment type="caution">
    <text evidence="6">The sequence shown here is derived from an EMBL/GenBank/DDBJ whole genome shotgun (WGS) entry which is preliminary data.</text>
</comment>
<dbReference type="EMBL" id="JBHSMD010000004">
    <property type="protein sequence ID" value="MFC5494228.1"/>
    <property type="molecule type" value="Genomic_DNA"/>
</dbReference>
<protein>
    <submittedName>
        <fullName evidence="6">Tyrosine-type recombinase/integrase</fullName>
    </submittedName>
</protein>
<dbReference type="Proteomes" id="UP001595956">
    <property type="component" value="Unassembled WGS sequence"/>
</dbReference>
<proteinExistence type="inferred from homology"/>
<comment type="similarity">
    <text evidence="1">Belongs to the 'phage' integrase family.</text>
</comment>
<evidence type="ECO:0000313" key="7">
    <source>
        <dbReference type="Proteomes" id="UP001595956"/>
    </source>
</evidence>
<dbReference type="InterPro" id="IPR050090">
    <property type="entry name" value="Tyrosine_recombinase_XerCD"/>
</dbReference>
<dbReference type="PROSITE" id="PS51898">
    <property type="entry name" value="TYR_RECOMBINASE"/>
    <property type="match status" value="1"/>
</dbReference>
<accession>A0ABW0N4M7</accession>
<dbReference type="PANTHER" id="PTHR30349">
    <property type="entry name" value="PHAGE INTEGRASE-RELATED"/>
    <property type="match status" value="1"/>
</dbReference>
<dbReference type="PANTHER" id="PTHR30349:SF64">
    <property type="entry name" value="PROPHAGE INTEGRASE INTD-RELATED"/>
    <property type="match status" value="1"/>
</dbReference>
<dbReference type="InterPro" id="IPR013762">
    <property type="entry name" value="Integrase-like_cat_sf"/>
</dbReference>
<dbReference type="CDD" id="cd01189">
    <property type="entry name" value="INT_ICEBs1_C_like"/>
    <property type="match status" value="1"/>
</dbReference>
<gene>
    <name evidence="6" type="ORF">ACFPKY_14005</name>
</gene>
<dbReference type="Pfam" id="PF00589">
    <property type="entry name" value="Phage_integrase"/>
    <property type="match status" value="1"/>
</dbReference>